<evidence type="ECO:0000313" key="8">
    <source>
        <dbReference type="Proteomes" id="UP000007435"/>
    </source>
</evidence>
<dbReference type="Pfam" id="PF08543">
    <property type="entry name" value="Phos_pyr_kin"/>
    <property type="match status" value="1"/>
</dbReference>
<dbReference type="GO" id="GO:0005829">
    <property type="term" value="C:cytosol"/>
    <property type="evidence" value="ECO:0007669"/>
    <property type="project" value="TreeGrafter"/>
</dbReference>
<dbReference type="HOGENOM" id="CLU_046496_3_1_10"/>
<keyword evidence="4 7" id="KW-0418">Kinase</keyword>
<accession>E4RZD3</accession>
<keyword evidence="5" id="KW-0067">ATP-binding</keyword>
<dbReference type="GO" id="GO:0009443">
    <property type="term" value="P:pyridoxal 5'-phosphate salvage"/>
    <property type="evidence" value="ECO:0007669"/>
    <property type="project" value="InterPro"/>
</dbReference>
<keyword evidence="2" id="KW-0808">Transferase</keyword>
<proteinExistence type="predicted"/>
<name>E4RZD3_LEAB4</name>
<dbReference type="Proteomes" id="UP000007435">
    <property type="component" value="Chromosome"/>
</dbReference>
<evidence type="ECO:0000256" key="1">
    <source>
        <dbReference type="ARBA" id="ARBA00012104"/>
    </source>
</evidence>
<dbReference type="STRING" id="649349.Lbys_0710"/>
<feature type="domain" description="Pyridoxamine kinase/Phosphomethylpyrimidine kinase" evidence="6">
    <location>
        <begin position="73"/>
        <end position="255"/>
    </location>
</feature>
<dbReference type="InterPro" id="IPR013749">
    <property type="entry name" value="PM/HMP-P_kinase-1"/>
</dbReference>
<dbReference type="EMBL" id="CP002305">
    <property type="protein sequence ID" value="ADQ16472.1"/>
    <property type="molecule type" value="Genomic_DNA"/>
</dbReference>
<dbReference type="PANTHER" id="PTHR10534:SF2">
    <property type="entry name" value="PYRIDOXAL KINASE"/>
    <property type="match status" value="1"/>
</dbReference>
<dbReference type="Gene3D" id="3.40.1190.20">
    <property type="match status" value="1"/>
</dbReference>
<protein>
    <recommendedName>
        <fullName evidence="1">pyridoxal kinase</fullName>
        <ecNumber evidence="1">2.7.1.35</ecNumber>
    </recommendedName>
</protein>
<dbReference type="SUPFAM" id="SSF53613">
    <property type="entry name" value="Ribokinase-like"/>
    <property type="match status" value="1"/>
</dbReference>
<evidence type="ECO:0000259" key="6">
    <source>
        <dbReference type="Pfam" id="PF08543"/>
    </source>
</evidence>
<dbReference type="InterPro" id="IPR029056">
    <property type="entry name" value="Ribokinase-like"/>
</dbReference>
<dbReference type="GO" id="GO:0008478">
    <property type="term" value="F:pyridoxal kinase activity"/>
    <property type="evidence" value="ECO:0007669"/>
    <property type="project" value="UniProtKB-EC"/>
</dbReference>
<sequence>MKVLIIHSQVSYGFVGSNTTSLVLQLAGIETITVPTVLYSNHLGHSIYGGGVIPEDLFSDVLRGIKDFGLLKEVDLIITGFFGSARQIEIAAEFIREAKLQYPHISYLCDPVMGDVDKGQYVQDDVPEAIISSLFPLADYLTPNHFEAEKIVGSSCLTQGDFRKQFKKMIKQQIVMVTGANVPKVLPENMGTYLVNDDLLVQAPKIDLHPPGTGELFAAQLLISLAKKVDLMNAITLSVEIVYRTMYHMKEAGRNEFALDDILFSMELRSGIE</sequence>
<evidence type="ECO:0000256" key="2">
    <source>
        <dbReference type="ARBA" id="ARBA00022679"/>
    </source>
</evidence>
<dbReference type="InterPro" id="IPR004625">
    <property type="entry name" value="PyrdxlKinase"/>
</dbReference>
<dbReference type="AlphaFoldDB" id="E4RZD3"/>
<evidence type="ECO:0000256" key="3">
    <source>
        <dbReference type="ARBA" id="ARBA00022741"/>
    </source>
</evidence>
<reference evidence="7 8" key="2">
    <citation type="journal article" date="2011" name="Stand. Genomic Sci.">
        <title>Complete genome sequence of Leadbetterella byssophila type strain (4M15).</title>
        <authorList>
            <person name="Abt B."/>
            <person name="Teshima H."/>
            <person name="Lucas S."/>
            <person name="Lapidus A."/>
            <person name="Del Rio T.G."/>
            <person name="Nolan M."/>
            <person name="Tice H."/>
            <person name="Cheng J.F."/>
            <person name="Pitluck S."/>
            <person name="Liolios K."/>
            <person name="Pagani I."/>
            <person name="Ivanova N."/>
            <person name="Mavromatis K."/>
            <person name="Pati A."/>
            <person name="Tapia R."/>
            <person name="Han C."/>
            <person name="Goodwin L."/>
            <person name="Chen A."/>
            <person name="Palaniappan K."/>
            <person name="Land M."/>
            <person name="Hauser L."/>
            <person name="Chang Y.J."/>
            <person name="Jeffries C.D."/>
            <person name="Rohde M."/>
            <person name="Goker M."/>
            <person name="Tindall B.J."/>
            <person name="Detter J.C."/>
            <person name="Woyke T."/>
            <person name="Bristow J."/>
            <person name="Eisen J.A."/>
            <person name="Markowitz V."/>
            <person name="Hugenholtz P."/>
            <person name="Klenk H.P."/>
            <person name="Kyrpides N.C."/>
        </authorList>
    </citation>
    <scope>NUCLEOTIDE SEQUENCE [LARGE SCALE GENOMIC DNA]</scope>
    <source>
        <strain evidence="8">DSM 17132 / JCM 16389 / KACC 11308 / NBRC 106382 / 4M15</strain>
    </source>
</reference>
<dbReference type="eggNOG" id="COG2240">
    <property type="taxonomic scope" value="Bacteria"/>
</dbReference>
<dbReference type="CDD" id="cd01173">
    <property type="entry name" value="pyridoxal_pyridoxamine_kinase"/>
    <property type="match status" value="1"/>
</dbReference>
<evidence type="ECO:0000313" key="7">
    <source>
        <dbReference type="EMBL" id="ADQ16472.1"/>
    </source>
</evidence>
<evidence type="ECO:0000256" key="4">
    <source>
        <dbReference type="ARBA" id="ARBA00022777"/>
    </source>
</evidence>
<keyword evidence="3" id="KW-0547">Nucleotide-binding</keyword>
<dbReference type="PANTHER" id="PTHR10534">
    <property type="entry name" value="PYRIDOXAL KINASE"/>
    <property type="match status" value="1"/>
</dbReference>
<keyword evidence="8" id="KW-1185">Reference proteome</keyword>
<dbReference type="EC" id="2.7.1.35" evidence="1"/>
<gene>
    <name evidence="7" type="ordered locus">Lbys_0710</name>
</gene>
<dbReference type="GO" id="GO:0005524">
    <property type="term" value="F:ATP binding"/>
    <property type="evidence" value="ECO:0007669"/>
    <property type="project" value="UniProtKB-KW"/>
</dbReference>
<dbReference type="RefSeq" id="WP_013407524.1">
    <property type="nucleotide sequence ID" value="NC_014655.1"/>
</dbReference>
<organism evidence="7 8">
    <name type="scientific">Leadbetterella byssophila (strain DSM 17132 / JCM 16389 / KACC 11308 / NBRC 106382 / 4M15)</name>
    <dbReference type="NCBI Taxonomy" id="649349"/>
    <lineage>
        <taxon>Bacteria</taxon>
        <taxon>Pseudomonadati</taxon>
        <taxon>Bacteroidota</taxon>
        <taxon>Cytophagia</taxon>
        <taxon>Cytophagales</taxon>
        <taxon>Leadbetterellaceae</taxon>
        <taxon>Leadbetterella</taxon>
    </lineage>
</organism>
<evidence type="ECO:0000256" key="5">
    <source>
        <dbReference type="ARBA" id="ARBA00022840"/>
    </source>
</evidence>
<dbReference type="OrthoDB" id="9800808at2"/>
<dbReference type="NCBIfam" id="TIGR00687">
    <property type="entry name" value="pyridox_kin"/>
    <property type="match status" value="1"/>
</dbReference>
<dbReference type="KEGG" id="lby:Lbys_0710"/>
<reference key="1">
    <citation type="submission" date="2010-11" db="EMBL/GenBank/DDBJ databases">
        <title>The complete genome of Leadbetterella byssophila DSM 17132.</title>
        <authorList>
            <consortium name="US DOE Joint Genome Institute (JGI-PGF)"/>
            <person name="Lucas S."/>
            <person name="Copeland A."/>
            <person name="Lapidus A."/>
            <person name="Glavina del Rio T."/>
            <person name="Dalin E."/>
            <person name="Tice H."/>
            <person name="Bruce D."/>
            <person name="Goodwin L."/>
            <person name="Pitluck S."/>
            <person name="Kyrpides N."/>
            <person name="Mavromatis K."/>
            <person name="Ivanova N."/>
            <person name="Teshima H."/>
            <person name="Brettin T."/>
            <person name="Detter J.C."/>
            <person name="Han C."/>
            <person name="Tapia R."/>
            <person name="Land M."/>
            <person name="Hauser L."/>
            <person name="Markowitz V."/>
            <person name="Cheng J.-F."/>
            <person name="Hugenholtz P."/>
            <person name="Woyke T."/>
            <person name="Wu D."/>
            <person name="Tindall B."/>
            <person name="Pomrenke H.G."/>
            <person name="Brambilla E."/>
            <person name="Klenk H.-P."/>
            <person name="Eisen J.A."/>
        </authorList>
    </citation>
    <scope>NUCLEOTIDE SEQUENCE [LARGE SCALE GENOMIC DNA]</scope>
    <source>
        <strain>DSM 17132</strain>
    </source>
</reference>